<keyword evidence="2" id="KW-1185">Reference proteome</keyword>
<dbReference type="KEGG" id="rul:UC8_37040"/>
<reference evidence="1 2" key="1">
    <citation type="submission" date="2019-08" db="EMBL/GenBank/DDBJ databases">
        <title>Deep-cultivation of Planctomycetes and their phenomic and genomic characterization uncovers novel biology.</title>
        <authorList>
            <person name="Wiegand S."/>
            <person name="Jogler M."/>
            <person name="Boedeker C."/>
            <person name="Pinto D."/>
            <person name="Vollmers J."/>
            <person name="Rivas-Marin E."/>
            <person name="Kohn T."/>
            <person name="Peeters S.H."/>
            <person name="Heuer A."/>
            <person name="Rast P."/>
            <person name="Oberbeckmann S."/>
            <person name="Bunk B."/>
            <person name="Jeske O."/>
            <person name="Meyerdierks A."/>
            <person name="Storesund J.E."/>
            <person name="Kallscheuer N."/>
            <person name="Luecker S."/>
            <person name="Lage O.M."/>
            <person name="Pohl T."/>
            <person name="Merkel B.J."/>
            <person name="Hornburger P."/>
            <person name="Mueller R.-W."/>
            <person name="Bruemmer F."/>
            <person name="Labrenz M."/>
            <person name="Spormann A.M."/>
            <person name="Op den Camp H."/>
            <person name="Overmann J."/>
            <person name="Amann R."/>
            <person name="Jetten M.S.M."/>
            <person name="Mascher T."/>
            <person name="Medema M.H."/>
            <person name="Devos D.P."/>
            <person name="Kaster A.-K."/>
            <person name="Ovreas L."/>
            <person name="Rohde M."/>
            <person name="Galperin M.Y."/>
            <person name="Jogler C."/>
        </authorList>
    </citation>
    <scope>NUCLEOTIDE SEQUENCE [LARGE SCALE GENOMIC DNA]</scope>
    <source>
        <strain evidence="1 2">UC8</strain>
    </source>
</reference>
<gene>
    <name evidence="1" type="ORF">UC8_37040</name>
</gene>
<dbReference type="OrthoDB" id="10000385at2"/>
<evidence type="ECO:0000313" key="2">
    <source>
        <dbReference type="Proteomes" id="UP000325286"/>
    </source>
</evidence>
<name>A0A5B9QRM1_9BACT</name>
<dbReference type="EMBL" id="CP042914">
    <property type="protein sequence ID" value="QEG41678.1"/>
    <property type="molecule type" value="Genomic_DNA"/>
</dbReference>
<dbReference type="AlphaFoldDB" id="A0A5B9QRM1"/>
<dbReference type="Proteomes" id="UP000325286">
    <property type="component" value="Chromosome"/>
</dbReference>
<sequence length="278" mass="31221">MLLNISKHVISNYIVFGAFLSLVVFSNAPVGGQENLKPQSSPVAVARGSFEALKNQDIPAFVALFHPDEHKRFKAFASDVFAFDDPDGQVRQIRELLAPYDSSESVASADGSELLAAFLKNSFAQVPGFEEIFKNAELEVLGEIEEKLDTVHVITRTVMPRPSPISCRKSEGRWYQLLNVETMRMITAFERTQHFRDKALSIETLSTSIKMDKIDVLGHVNDGEDLAHALCRTEMKMEDFSFSVFACYPVRKGEPAWELLNADDKTELVDALREKWGM</sequence>
<evidence type="ECO:0000313" key="1">
    <source>
        <dbReference type="EMBL" id="QEG41678.1"/>
    </source>
</evidence>
<proteinExistence type="predicted"/>
<accession>A0A5B9QRM1</accession>
<organism evidence="1 2">
    <name type="scientific">Roseimaritima ulvae</name>
    <dbReference type="NCBI Taxonomy" id="980254"/>
    <lineage>
        <taxon>Bacteria</taxon>
        <taxon>Pseudomonadati</taxon>
        <taxon>Planctomycetota</taxon>
        <taxon>Planctomycetia</taxon>
        <taxon>Pirellulales</taxon>
        <taxon>Pirellulaceae</taxon>
        <taxon>Roseimaritima</taxon>
    </lineage>
</organism>
<protein>
    <submittedName>
        <fullName evidence="1">Uncharacterized protein</fullName>
    </submittedName>
</protein>